<dbReference type="AlphaFoldDB" id="A0A7R9M988"/>
<gene>
    <name evidence="8" type="ORF">ONB1V03_LOCUS11470</name>
</gene>
<evidence type="ECO:0000313" key="9">
    <source>
        <dbReference type="Proteomes" id="UP000728032"/>
    </source>
</evidence>
<dbReference type="PANTHER" id="PTHR11474:SF76">
    <property type="entry name" value="SHKT DOMAIN-CONTAINING PROTEIN"/>
    <property type="match status" value="1"/>
</dbReference>
<dbReference type="GO" id="GO:0046872">
    <property type="term" value="F:metal ion binding"/>
    <property type="evidence" value="ECO:0007669"/>
    <property type="project" value="UniProtKB-KW"/>
</dbReference>
<keyword evidence="3" id="KW-0479">Metal-binding</keyword>
<evidence type="ECO:0000256" key="5">
    <source>
        <dbReference type="ARBA" id="ARBA00023008"/>
    </source>
</evidence>
<dbReference type="Gene3D" id="1.10.1280.10">
    <property type="entry name" value="Di-copper center containing domain from catechol oxidase"/>
    <property type="match status" value="2"/>
</dbReference>
<accession>A0A7R9M988</accession>
<evidence type="ECO:0000313" key="8">
    <source>
        <dbReference type="EMBL" id="CAD7654825.1"/>
    </source>
</evidence>
<evidence type="ECO:0000256" key="4">
    <source>
        <dbReference type="ARBA" id="ARBA00023002"/>
    </source>
</evidence>
<evidence type="ECO:0000259" key="6">
    <source>
        <dbReference type="PROSITE" id="PS00497"/>
    </source>
</evidence>
<dbReference type="GO" id="GO:0004097">
    <property type="term" value="F:catechol oxidase activity"/>
    <property type="evidence" value="ECO:0007669"/>
    <property type="project" value="InterPro"/>
</dbReference>
<dbReference type="InterPro" id="IPR002227">
    <property type="entry name" value="Tyrosinase_Cu-bd"/>
</dbReference>
<dbReference type="PROSITE" id="PS00498">
    <property type="entry name" value="TYROSINASE_2"/>
    <property type="match status" value="1"/>
</dbReference>
<dbReference type="InterPro" id="IPR022739">
    <property type="entry name" value="Polyphenol_oxidase_cen"/>
</dbReference>
<dbReference type="Pfam" id="PF00264">
    <property type="entry name" value="Tyrosinase"/>
    <property type="match status" value="1"/>
</dbReference>
<keyword evidence="4" id="KW-0560">Oxidoreductase</keyword>
<name>A0A7R9M988_9ACAR</name>
<dbReference type="SUPFAM" id="SSF48056">
    <property type="entry name" value="Di-copper centre-containing domain"/>
    <property type="match status" value="2"/>
</dbReference>
<dbReference type="InterPro" id="IPR050316">
    <property type="entry name" value="Tyrosinase/Hemocyanin"/>
</dbReference>
<evidence type="ECO:0000256" key="3">
    <source>
        <dbReference type="ARBA" id="ARBA00022723"/>
    </source>
</evidence>
<evidence type="ECO:0000256" key="2">
    <source>
        <dbReference type="ARBA" id="ARBA00009928"/>
    </source>
</evidence>
<evidence type="ECO:0000259" key="7">
    <source>
        <dbReference type="PROSITE" id="PS00498"/>
    </source>
</evidence>
<dbReference type="InterPro" id="IPR008922">
    <property type="entry name" value="Di-copper_centre_dom_sf"/>
</dbReference>
<protein>
    <recommendedName>
        <fullName evidence="6 7">Tyrosinase copper-binding domain-containing protein</fullName>
    </recommendedName>
</protein>
<keyword evidence="9" id="KW-1185">Reference proteome</keyword>
<feature type="non-terminal residue" evidence="8">
    <location>
        <position position="1"/>
    </location>
</feature>
<dbReference type="Pfam" id="PF12142">
    <property type="entry name" value="PPO1_DWL"/>
    <property type="match status" value="2"/>
</dbReference>
<dbReference type="Proteomes" id="UP000728032">
    <property type="component" value="Unassembled WGS sequence"/>
</dbReference>
<dbReference type="PANTHER" id="PTHR11474">
    <property type="entry name" value="TYROSINASE FAMILY MEMBER"/>
    <property type="match status" value="1"/>
</dbReference>
<proteinExistence type="inferred from homology"/>
<dbReference type="PRINTS" id="PR00092">
    <property type="entry name" value="TYROSINASE"/>
</dbReference>
<comment type="cofactor">
    <cofactor evidence="1">
        <name>Cu(2+)</name>
        <dbReference type="ChEBI" id="CHEBI:29036"/>
    </cofactor>
</comment>
<comment type="similarity">
    <text evidence="2">Belongs to the tyrosinase family.</text>
</comment>
<sequence>MVISTLFYRYTDWQDFKRGIKVMKQKHIRNPLGFYFQANIHGWDEYDGSETANYIADHFNWHKCTHEQYFFLVWHRMYLYFFERILRKASGNPNLTVPYWDYSDPRAREIPQPFRIPANDVTNPLYTSHRCRHINEGKPLNAEITDPYPSLNSRFFTANKSNVLNVCHSIGGGRLETPVFLSDREGLLERLPHDRIHVYVGGPGGFMADLCNAAKDPVFWIHHCMIDRIWESWLQNGGQNIREAQYLNTSFKFYNENGDLGNYYVKDFLNMSRLGYRYDSLLNNTDRIWESWIAAGGANIIDDQYLNTTFNFFDETGQLGAYRVGDFLSAKALGYRYDYLIKSAPVEVTHNEAPKLYVPIDEKEGLNINYYKRFITLTMKPQWSVFFEKYVTGEFDGLDIRFTLQFDL</sequence>
<feature type="domain" description="Tyrosinase copper-binding" evidence="6">
    <location>
        <begin position="66"/>
        <end position="83"/>
    </location>
</feature>
<organism evidence="8">
    <name type="scientific">Oppiella nova</name>
    <dbReference type="NCBI Taxonomy" id="334625"/>
    <lineage>
        <taxon>Eukaryota</taxon>
        <taxon>Metazoa</taxon>
        <taxon>Ecdysozoa</taxon>
        <taxon>Arthropoda</taxon>
        <taxon>Chelicerata</taxon>
        <taxon>Arachnida</taxon>
        <taxon>Acari</taxon>
        <taxon>Acariformes</taxon>
        <taxon>Sarcoptiformes</taxon>
        <taxon>Oribatida</taxon>
        <taxon>Brachypylina</taxon>
        <taxon>Oppioidea</taxon>
        <taxon>Oppiidae</taxon>
        <taxon>Oppiella</taxon>
    </lineage>
</organism>
<dbReference type="EMBL" id="CAJPVJ010008564">
    <property type="protein sequence ID" value="CAG2172012.1"/>
    <property type="molecule type" value="Genomic_DNA"/>
</dbReference>
<dbReference type="PROSITE" id="PS00497">
    <property type="entry name" value="TYROSINASE_1"/>
    <property type="match status" value="1"/>
</dbReference>
<dbReference type="OrthoDB" id="6132182at2759"/>
<evidence type="ECO:0000256" key="1">
    <source>
        <dbReference type="ARBA" id="ARBA00001973"/>
    </source>
</evidence>
<feature type="domain" description="Tyrosinase copper-binding" evidence="7">
    <location>
        <begin position="216"/>
        <end position="227"/>
    </location>
</feature>
<dbReference type="EMBL" id="OC923389">
    <property type="protein sequence ID" value="CAD7654825.1"/>
    <property type="molecule type" value="Genomic_DNA"/>
</dbReference>
<reference evidence="8" key="1">
    <citation type="submission" date="2020-11" db="EMBL/GenBank/DDBJ databases">
        <authorList>
            <person name="Tran Van P."/>
        </authorList>
    </citation>
    <scope>NUCLEOTIDE SEQUENCE</scope>
</reference>
<keyword evidence="5" id="KW-0186">Copper</keyword>